<dbReference type="RefSeq" id="WP_198571304.1">
    <property type="nucleotide sequence ID" value="NZ_CP066167.1"/>
</dbReference>
<gene>
    <name evidence="1" type="ORF">I6N98_08285</name>
</gene>
<dbReference type="AlphaFoldDB" id="A0A7T4USV5"/>
<reference evidence="1 2" key="1">
    <citation type="submission" date="2020-12" db="EMBL/GenBank/DDBJ databases">
        <authorList>
            <person name="Shan Y."/>
        </authorList>
    </citation>
    <scope>NUCLEOTIDE SEQUENCE [LARGE SCALE GENOMIC DNA]</scope>
    <source>
        <strain evidence="2">csc3.9</strain>
    </source>
</reference>
<protein>
    <submittedName>
        <fullName evidence="1">Type II citrate synthase</fullName>
    </submittedName>
</protein>
<name>A0A7T4USV5_9GAMM</name>
<accession>A0A7T4USV5</accession>
<sequence length="69" mass="7807">MPEIKRPVKPIEVNYVCDQCGHGMMKSVAAMDPDTGVVPHKCMICGVERDFKWVSYPKIDYIGIDETPH</sequence>
<dbReference type="Gene3D" id="2.20.28.10">
    <property type="match status" value="1"/>
</dbReference>
<evidence type="ECO:0000313" key="2">
    <source>
        <dbReference type="Proteomes" id="UP000596063"/>
    </source>
</evidence>
<dbReference type="EMBL" id="CP066167">
    <property type="protein sequence ID" value="QQD19820.1"/>
    <property type="molecule type" value="Genomic_DNA"/>
</dbReference>
<organism evidence="1 2">
    <name type="scientific">Spongiibacter nanhainus</name>
    <dbReference type="NCBI Taxonomy" id="2794344"/>
    <lineage>
        <taxon>Bacteria</taxon>
        <taxon>Pseudomonadati</taxon>
        <taxon>Pseudomonadota</taxon>
        <taxon>Gammaproteobacteria</taxon>
        <taxon>Cellvibrionales</taxon>
        <taxon>Spongiibacteraceae</taxon>
        <taxon>Spongiibacter</taxon>
    </lineage>
</organism>
<dbReference type="KEGG" id="snan:I6N98_08285"/>
<evidence type="ECO:0000313" key="1">
    <source>
        <dbReference type="EMBL" id="QQD19820.1"/>
    </source>
</evidence>
<dbReference type="Proteomes" id="UP000596063">
    <property type="component" value="Chromosome"/>
</dbReference>
<proteinExistence type="predicted"/>
<keyword evidence="2" id="KW-1185">Reference proteome</keyword>